<evidence type="ECO:0000313" key="1">
    <source>
        <dbReference type="EMBL" id="AFJ03438.1"/>
    </source>
</evidence>
<dbReference type="InterPro" id="IPR011049">
    <property type="entry name" value="Serralysin-like_metalloprot_C"/>
</dbReference>
<gene>
    <name evidence="1" type="ordered locus">Q7C_2304</name>
</gene>
<protein>
    <submittedName>
        <fullName evidence="1">Type I secretion target repeat protein</fullName>
    </submittedName>
</protein>
<dbReference type="Proteomes" id="UP000009145">
    <property type="component" value="Chromosome"/>
</dbReference>
<dbReference type="PATRIC" id="fig|754477.3.peg.2271"/>
<dbReference type="OrthoDB" id="5741839at2"/>
<dbReference type="KEGG" id="mec:Q7C_2304"/>
<dbReference type="STRING" id="754477.Q7C_2304"/>
<dbReference type="SUPFAM" id="SSF51120">
    <property type="entry name" value="beta-Roll"/>
    <property type="match status" value="1"/>
</dbReference>
<organism evidence="1 2">
    <name type="scientific">Methylophaga frappieri (strain ATCC BAA-2434 / DSM 25690 / JAM7)</name>
    <dbReference type="NCBI Taxonomy" id="754477"/>
    <lineage>
        <taxon>Bacteria</taxon>
        <taxon>Pseudomonadati</taxon>
        <taxon>Pseudomonadota</taxon>
        <taxon>Gammaproteobacteria</taxon>
        <taxon>Thiotrichales</taxon>
        <taxon>Piscirickettsiaceae</taxon>
        <taxon>Methylophaga</taxon>
    </lineage>
</organism>
<sequence>MALTQTQVSELYVAIFNRASEGEGNAFWQTFSATDDVSEVANIMLGTTAAQDYFGSALDNDQDFVEWIYQNTFNKTIADDPDGIAFWVQELADNGGDRGAVVEAIIFAAKQPENAGPAQDQFLNRVAVSNYAAQNLDEAPADLGSLRFDDELMVSDDDATVTAAQDSIDDLADEEPVDPGVPGDEFLLTSGTDRFTGTANNDFFDAPIMQNPFAGGVSNSLSTADRLDGGAGTDTLYAELVSEFVGTDTSTITDVQPRTTSIEIAEFEALDMSGEGENTVVVDASKMLGVQKIGSAYSDGDLVIENLTTLANDGSTIRNTSEMTITMDHTDNFNSDEDASDLTVFFDEDYLVTGQQTSGAQLLVRLVNAVENEAGRNSVEKFNNIEFAVGETVVTVDISAIAADDTLDYTTVYQAIVDAINAQLDADGFSDVSAALAPVENAVFSIPVAGFQAGDPAGPYFPIIISNDGPEPLTGVSIDTAEDASDTDLNNSFSTFDPTTEITPISVDVELHKVGQDGDGGNLIIGGKDQDSIDDDVDQNDGIEVFNIEVLGNEDRPSNLGYITSTNGALRTVNIDSETRTDDSYAALTVRGLLSNELQGQSASAPFGGTLTNLNANTFFGDLYIGTVFAAQNIDTFSATGGGDVFYNAEKDDNGVYTSTVTGAGSDTIIYDIDGDSVDTIGEGFMVSTGANGDSIEVTLDSGVSQSTMYLLDNLDISTGSGDDYVFVGGIANVDVMAGSGSDFVEIDTAGVSGVTGGSTGTWEFGDITGPQTFGDAFGLQGGGRVLYQAQLTAMFAGFESTVTVETTAANNYVATQIDINNAIADAIDSNPELARLLEETLGTGLQTINVASLVEGLNDFAISLYQPTLVDAGAGSGANGTAGPGELTVTNTTVLNDLAEGLIATQQEPNSSLMSDADGIRTQFNEDAGSLLQDGSVGTGGIAGLGTIAYDGGEIGRGLYEYEAPNGGGSGNGGDINYSEIDMGTGANDLLVLSSADLSANTIQITDIFGKVSVVNFFDSGEDTFTYEEDDTVGTQLADVGIHRLDFTAYLTNTMDESDNTPNDLSEMRIATALETDVTDLGANEVAVVDFNLVDGWNGATTNLSFATLTASQLLAEMNAAGGAASEGAKTDQVQDINQTIVMVENNRNAGEYKVFSVQSDVDNAGTDGFTSATLLGTLDFGYSISRGETPTDVDETDGTIVTNGDTLSNINLTGSVDSDAHFNDVFGLTSVAP</sequence>
<name>I1YKJ5_METFJ</name>
<dbReference type="HOGENOM" id="CLU_267250_0_0_6"/>
<keyword evidence="2" id="KW-1185">Reference proteome</keyword>
<dbReference type="eggNOG" id="COG2931">
    <property type="taxonomic scope" value="Bacteria"/>
</dbReference>
<reference evidence="1 2" key="1">
    <citation type="journal article" date="2012" name="J. Bacteriol.">
        <title>Complete genome sequences of Methylophaga sp. strain JAM1 and Methylophaga sp. strain JAM7.</title>
        <authorList>
            <person name="Villeneuve C."/>
            <person name="Martineau C."/>
            <person name="Mauffrey F."/>
            <person name="Villemur R."/>
        </authorList>
    </citation>
    <scope>NUCLEOTIDE SEQUENCE [LARGE SCALE GENOMIC DNA]</scope>
    <source>
        <strain evidence="1 2">JAM7</strain>
    </source>
</reference>
<dbReference type="RefSeq" id="WP_014704857.1">
    <property type="nucleotide sequence ID" value="NC_017856.1"/>
</dbReference>
<dbReference type="EMBL" id="CP003380">
    <property type="protein sequence ID" value="AFJ03438.1"/>
    <property type="molecule type" value="Genomic_DNA"/>
</dbReference>
<proteinExistence type="predicted"/>
<evidence type="ECO:0000313" key="2">
    <source>
        <dbReference type="Proteomes" id="UP000009145"/>
    </source>
</evidence>
<dbReference type="AlphaFoldDB" id="I1YKJ5"/>
<accession>I1YKJ5</accession>